<comment type="function">
    <text evidence="3 4">Catalyzes the conversion of N5-carboxyaminoimidazole ribonucleotide (N5-CAIR) to 4-carboxy-5-aminoimidazole ribonucleotide (CAIR).</text>
</comment>
<keyword evidence="8" id="KW-1185">Reference proteome</keyword>
<dbReference type="InterPro" id="IPR033747">
    <property type="entry name" value="PurE_ClassI"/>
</dbReference>
<evidence type="ECO:0000259" key="6">
    <source>
        <dbReference type="SMART" id="SM01001"/>
    </source>
</evidence>
<dbReference type="GO" id="GO:0034023">
    <property type="term" value="F:5-(carboxyamino)imidazole ribonucleotide mutase activity"/>
    <property type="evidence" value="ECO:0007669"/>
    <property type="project" value="UniProtKB-UniRule"/>
</dbReference>
<protein>
    <recommendedName>
        <fullName evidence="3 4">N5-carboxyaminoimidazole ribonucleotide mutase</fullName>
        <shortName evidence="3 4">N5-CAIR mutase</shortName>
        <ecNumber evidence="3 4">5.4.99.18</ecNumber>
    </recommendedName>
    <alternativeName>
        <fullName evidence="3">5-(carboxyamino)imidazole ribonucleotide mutase</fullName>
    </alternativeName>
</protein>
<dbReference type="HAMAP" id="MF_01929">
    <property type="entry name" value="PurE_classI"/>
    <property type="match status" value="1"/>
</dbReference>
<dbReference type="GO" id="GO:0006189">
    <property type="term" value="P:'de novo' IMP biosynthetic process"/>
    <property type="evidence" value="ECO:0007669"/>
    <property type="project" value="UniProtKB-UniRule"/>
</dbReference>
<feature type="domain" description="PurE" evidence="6">
    <location>
        <begin position="6"/>
        <end position="157"/>
    </location>
</feature>
<dbReference type="Pfam" id="PF00731">
    <property type="entry name" value="AIRC"/>
    <property type="match status" value="1"/>
</dbReference>
<feature type="binding site" evidence="3 5">
    <location>
        <position position="44"/>
    </location>
    <ligand>
        <name>substrate</name>
    </ligand>
</feature>
<evidence type="ECO:0000313" key="8">
    <source>
        <dbReference type="Proteomes" id="UP000613160"/>
    </source>
</evidence>
<dbReference type="SUPFAM" id="SSF52255">
    <property type="entry name" value="N5-CAIR mutase (phosphoribosylaminoimidazole carboxylase, PurE)"/>
    <property type="match status" value="1"/>
</dbReference>
<dbReference type="Proteomes" id="UP000613160">
    <property type="component" value="Unassembled WGS sequence"/>
</dbReference>
<evidence type="ECO:0000256" key="2">
    <source>
        <dbReference type="ARBA" id="ARBA00023235"/>
    </source>
</evidence>
<proteinExistence type="inferred from homology"/>
<evidence type="ECO:0000256" key="1">
    <source>
        <dbReference type="ARBA" id="ARBA00022755"/>
    </source>
</evidence>
<reference evidence="7" key="2">
    <citation type="submission" date="2020-09" db="EMBL/GenBank/DDBJ databases">
        <authorList>
            <person name="Sun Q."/>
            <person name="Zhou Y."/>
        </authorList>
    </citation>
    <scope>NUCLEOTIDE SEQUENCE</scope>
    <source>
        <strain evidence="7">CGMCC 1.15493</strain>
    </source>
</reference>
<dbReference type="InterPro" id="IPR024694">
    <property type="entry name" value="PurE_prokaryotes"/>
</dbReference>
<feature type="binding site" evidence="3 5">
    <location>
        <position position="14"/>
    </location>
    <ligand>
        <name>substrate</name>
    </ligand>
</feature>
<gene>
    <name evidence="3 7" type="primary">purE</name>
    <name evidence="7" type="ORF">GCM10011335_36690</name>
</gene>
<dbReference type="NCBIfam" id="TIGR01162">
    <property type="entry name" value="purE"/>
    <property type="match status" value="1"/>
</dbReference>
<comment type="pathway">
    <text evidence="3 4">Purine metabolism; IMP biosynthesis via de novo pathway; 5-amino-1-(5-phospho-D-ribosyl)imidazole-4-carboxylate from 5-amino-1-(5-phospho-D-ribosyl)imidazole (N5-CAIR route): step 2/2.</text>
</comment>
<comment type="catalytic activity">
    <reaction evidence="3 4">
        <text>5-carboxyamino-1-(5-phospho-D-ribosyl)imidazole + H(+) = 5-amino-1-(5-phospho-D-ribosyl)imidazole-4-carboxylate</text>
        <dbReference type="Rhea" id="RHEA:13193"/>
        <dbReference type="ChEBI" id="CHEBI:15378"/>
        <dbReference type="ChEBI" id="CHEBI:58730"/>
        <dbReference type="ChEBI" id="CHEBI:77657"/>
        <dbReference type="EC" id="5.4.99.18"/>
    </reaction>
</comment>
<accession>A0A916Y4C0</accession>
<comment type="similarity">
    <text evidence="3">Belongs to the AIR carboxylase family. Class I subfamily.</text>
</comment>
<evidence type="ECO:0000256" key="5">
    <source>
        <dbReference type="PIRSR" id="PIRSR001338-1"/>
    </source>
</evidence>
<dbReference type="PIRSF" id="PIRSF001338">
    <property type="entry name" value="AIR_carboxylase"/>
    <property type="match status" value="1"/>
</dbReference>
<evidence type="ECO:0000313" key="7">
    <source>
        <dbReference type="EMBL" id="GGD30274.1"/>
    </source>
</evidence>
<dbReference type="EC" id="5.4.99.18" evidence="3 4"/>
<feature type="binding site" evidence="3 5">
    <location>
        <position position="17"/>
    </location>
    <ligand>
        <name>substrate</name>
    </ligand>
</feature>
<keyword evidence="1 3" id="KW-0658">Purine biosynthesis</keyword>
<organism evidence="7 8">
    <name type="scientific">Aureimonas glaciei</name>
    <dbReference type="NCBI Taxonomy" id="1776957"/>
    <lineage>
        <taxon>Bacteria</taxon>
        <taxon>Pseudomonadati</taxon>
        <taxon>Pseudomonadota</taxon>
        <taxon>Alphaproteobacteria</taxon>
        <taxon>Hyphomicrobiales</taxon>
        <taxon>Aurantimonadaceae</taxon>
        <taxon>Aureimonas</taxon>
    </lineage>
</organism>
<dbReference type="Gene3D" id="3.40.50.1970">
    <property type="match status" value="1"/>
</dbReference>
<name>A0A916Y4C0_9HYPH</name>
<evidence type="ECO:0000256" key="4">
    <source>
        <dbReference type="PIRNR" id="PIRNR001338"/>
    </source>
</evidence>
<dbReference type="PANTHER" id="PTHR23046:SF2">
    <property type="entry name" value="PHOSPHORIBOSYLAMINOIMIDAZOLE CARBOXYLASE"/>
    <property type="match status" value="1"/>
</dbReference>
<keyword evidence="2 3" id="KW-0413">Isomerase</keyword>
<dbReference type="InterPro" id="IPR000031">
    <property type="entry name" value="PurE_dom"/>
</dbReference>
<reference evidence="7" key="1">
    <citation type="journal article" date="2014" name="Int. J. Syst. Evol. Microbiol.">
        <title>Complete genome sequence of Corynebacterium casei LMG S-19264T (=DSM 44701T), isolated from a smear-ripened cheese.</title>
        <authorList>
            <consortium name="US DOE Joint Genome Institute (JGI-PGF)"/>
            <person name="Walter F."/>
            <person name="Albersmeier A."/>
            <person name="Kalinowski J."/>
            <person name="Ruckert C."/>
        </authorList>
    </citation>
    <scope>NUCLEOTIDE SEQUENCE</scope>
    <source>
        <strain evidence="7">CGMCC 1.15493</strain>
    </source>
</reference>
<dbReference type="PANTHER" id="PTHR23046">
    <property type="entry name" value="PHOSPHORIBOSYLAMINOIMIDAZOLE CARBOXYLASE CATALYTIC SUBUNIT"/>
    <property type="match status" value="1"/>
</dbReference>
<dbReference type="EMBL" id="BMJJ01000009">
    <property type="protein sequence ID" value="GGD30274.1"/>
    <property type="molecule type" value="Genomic_DNA"/>
</dbReference>
<sequence length="163" mass="16762">MTAPRHDVAVIMGSQSDWPTMKHAADTLEALGITFVTRIVSAHRTPERMFDFARNARDDGFKIIIAGAGGAAHLPGMTAALTPLPVFGVPIESKALSGKDSLLSIVQMPAGIPVGTLAIGRSGAINAALLAASVLALGDAALAGRLDDWRAAQSAAVADEPEL</sequence>
<dbReference type="SMART" id="SM01001">
    <property type="entry name" value="AIRC"/>
    <property type="match status" value="1"/>
</dbReference>
<dbReference type="AlphaFoldDB" id="A0A916Y4C0"/>
<evidence type="ECO:0000256" key="3">
    <source>
        <dbReference type="HAMAP-Rule" id="MF_01929"/>
    </source>
</evidence>
<comment type="caution">
    <text evidence="7">The sequence shown here is derived from an EMBL/GenBank/DDBJ whole genome shotgun (WGS) entry which is preliminary data.</text>
</comment>